<feature type="transmembrane region" description="Helical" evidence="1">
    <location>
        <begin position="657"/>
        <end position="674"/>
    </location>
</feature>
<evidence type="ECO:0000256" key="1">
    <source>
        <dbReference type="SAM" id="Phobius"/>
    </source>
</evidence>
<evidence type="ECO:0008006" key="4">
    <source>
        <dbReference type="Google" id="ProtNLM"/>
    </source>
</evidence>
<feature type="transmembrane region" description="Helical" evidence="1">
    <location>
        <begin position="12"/>
        <end position="31"/>
    </location>
</feature>
<feature type="transmembrane region" description="Helical" evidence="1">
    <location>
        <begin position="576"/>
        <end position="601"/>
    </location>
</feature>
<evidence type="ECO:0000313" key="2">
    <source>
        <dbReference type="EMBL" id="TWU10094.1"/>
    </source>
</evidence>
<dbReference type="EMBL" id="SJPU01000004">
    <property type="protein sequence ID" value="TWU10094.1"/>
    <property type="molecule type" value="Genomic_DNA"/>
</dbReference>
<dbReference type="OrthoDB" id="258451at2"/>
<organism evidence="2 3">
    <name type="scientific">Allorhodopirellula heiligendammensis</name>
    <dbReference type="NCBI Taxonomy" id="2714739"/>
    <lineage>
        <taxon>Bacteria</taxon>
        <taxon>Pseudomonadati</taxon>
        <taxon>Planctomycetota</taxon>
        <taxon>Planctomycetia</taxon>
        <taxon>Pirellulales</taxon>
        <taxon>Pirellulaceae</taxon>
        <taxon>Allorhodopirellula</taxon>
    </lineage>
</organism>
<feature type="transmembrane region" description="Helical" evidence="1">
    <location>
        <begin position="128"/>
        <end position="149"/>
    </location>
</feature>
<sequence length="718" mass="79471">MKPILWKELRENVRWLPVGLLVIGSACWLAHPDLHNPSGLLANVLLTQLAIVTPLLAFALGIVQSYRDLQPGAAAYLNHRGITSSQIFLAKTVAGFALYAISVIIPVVILAAWVWYEGMSRYPMRPAQVVPSLVFAMAAFAMHPAAMLMMSRSASWWETRVFPLLPAAGVLFVFFHVLKGGGLSMSATSTWLTLILLAWLIATSRQNWRGSITAPPSAHTNSRLRGQWLLPSYLFISAAVCYSFVLTLCFTILEVNQRSREYVPRPFAQLAVNQQTGEPWVVTYLQDHRLQSGGYAERAIGGSAIRNGGTVDALKKLNINDEFTRFASMVRLQNTYRQSDGFFAGPSNLDQSSTWYFYDTRRYLVGYDLSIGSRWSHTIATDGIHRAGTIAGVPFTSDPEIGSSVFSDFRSAGYSVPLIDGHGVYVLDGSLESIQQIIDQPIDSAALVSIGRSRAPRLLLRDGNEILEYEFVDESGADTWYKEPGDVERMQSYNILQPLTAGSITPKRVNTYTVPQSLVPSVNLQVGLADNVLYLSTHTFRTKEIYRIPAEGDFVAINFQSQSLPIQETDVDRFQWTFVCLGLTPGALGVVIAGLATWGTLVGGNSSPTWNSLLSYPIQFTTLAISFALVTVLAVWLTRRVSFQRGLSRKQTTLWSVSALLLSLIAPLAILAIYRRVHRRGCDHCGKQRRVDMLACEHCGADWQRPIQNEVLILDDAA</sequence>
<reference evidence="2 3" key="1">
    <citation type="journal article" date="2020" name="Antonie Van Leeuwenhoek">
        <title>Rhodopirellula heiligendammensis sp. nov., Rhodopirellula pilleata sp. nov., and Rhodopirellula solitaria sp. nov. isolated from natural or artificial marine surfaces in Northern Germany and California, USA, and emended description of the genus Rhodopirellula.</title>
        <authorList>
            <person name="Kallscheuer N."/>
            <person name="Wiegand S."/>
            <person name="Jogler M."/>
            <person name="Boedeker C."/>
            <person name="Peeters S.H."/>
            <person name="Rast P."/>
            <person name="Heuer A."/>
            <person name="Jetten M.S.M."/>
            <person name="Rohde M."/>
            <person name="Jogler C."/>
        </authorList>
    </citation>
    <scope>NUCLEOTIDE SEQUENCE [LARGE SCALE GENOMIC DNA]</scope>
    <source>
        <strain evidence="2 3">Poly21</strain>
    </source>
</reference>
<dbReference type="RefSeq" id="WP_146409548.1">
    <property type="nucleotide sequence ID" value="NZ_SJPU01000004.1"/>
</dbReference>
<comment type="caution">
    <text evidence="2">The sequence shown here is derived from an EMBL/GenBank/DDBJ whole genome shotgun (WGS) entry which is preliminary data.</text>
</comment>
<feature type="transmembrane region" description="Helical" evidence="1">
    <location>
        <begin position="96"/>
        <end position="116"/>
    </location>
</feature>
<keyword evidence="3" id="KW-1185">Reference proteome</keyword>
<feature type="transmembrane region" description="Helical" evidence="1">
    <location>
        <begin position="184"/>
        <end position="202"/>
    </location>
</feature>
<feature type="transmembrane region" description="Helical" evidence="1">
    <location>
        <begin position="233"/>
        <end position="253"/>
    </location>
</feature>
<keyword evidence="1" id="KW-0812">Transmembrane</keyword>
<evidence type="ECO:0000313" key="3">
    <source>
        <dbReference type="Proteomes" id="UP000319908"/>
    </source>
</evidence>
<dbReference type="Proteomes" id="UP000319908">
    <property type="component" value="Unassembled WGS sequence"/>
</dbReference>
<name>A0A5C6BI20_9BACT</name>
<feature type="transmembrane region" description="Helical" evidence="1">
    <location>
        <begin position="613"/>
        <end position="637"/>
    </location>
</feature>
<protein>
    <recommendedName>
        <fullName evidence="4">ABC-2 family transporter protein</fullName>
    </recommendedName>
</protein>
<gene>
    <name evidence="2" type="ORF">Poly21_50630</name>
</gene>
<keyword evidence="1" id="KW-0472">Membrane</keyword>
<accession>A0A5C6BI20</accession>
<proteinExistence type="predicted"/>
<feature type="transmembrane region" description="Helical" evidence="1">
    <location>
        <begin position="161"/>
        <end position="178"/>
    </location>
</feature>
<feature type="transmembrane region" description="Helical" evidence="1">
    <location>
        <begin position="43"/>
        <end position="63"/>
    </location>
</feature>
<dbReference type="AlphaFoldDB" id="A0A5C6BI20"/>
<dbReference type="PROSITE" id="PS51257">
    <property type="entry name" value="PROKAR_LIPOPROTEIN"/>
    <property type="match status" value="1"/>
</dbReference>
<keyword evidence="1" id="KW-1133">Transmembrane helix</keyword>